<proteinExistence type="predicted"/>
<keyword evidence="2" id="KW-1133">Transmembrane helix</keyword>
<keyword evidence="4" id="KW-1185">Reference proteome</keyword>
<dbReference type="Pfam" id="PF11259">
    <property type="entry name" value="DUF3060"/>
    <property type="match status" value="1"/>
</dbReference>
<evidence type="ECO:0000256" key="2">
    <source>
        <dbReference type="SAM" id="Phobius"/>
    </source>
</evidence>
<keyword evidence="2" id="KW-0812">Transmembrane</keyword>
<keyword evidence="2" id="KW-0472">Membrane</keyword>
<feature type="transmembrane region" description="Helical" evidence="2">
    <location>
        <begin position="114"/>
        <end position="136"/>
    </location>
</feature>
<protein>
    <submittedName>
        <fullName evidence="3">Membrane protein</fullName>
    </submittedName>
</protein>
<sequence length="263" mass="27843">MAVPKMCSAVASAVSFGERVACAVEQTPAAAPCWWDHLLMDDQEDPEKRIAELERQLAEQTRAAELGSQQISVSRSDETPRTPPVAPTPASPTPDSSAGFPRWRRSGPLPRWRLVWILVAFWVVMIAVGNGVSRIFTHVSHYSSPPSSSTMLPLTGGPSASSVAPQPFPSELTVGRGGVLSLGGNGRSQTVSCNDGTLNLSGNNNTFTVTGHCLRLQVSGNYTHVTIDSADTIDAGGIYTVTIYHSGTPTINKSGIDVTVSQG</sequence>
<evidence type="ECO:0000313" key="4">
    <source>
        <dbReference type="Proteomes" id="UP000595446"/>
    </source>
</evidence>
<organism evidence="3 4">
    <name type="scientific">Mycobacterium heckeshornense</name>
    <dbReference type="NCBI Taxonomy" id="110505"/>
    <lineage>
        <taxon>Bacteria</taxon>
        <taxon>Bacillati</taxon>
        <taxon>Actinomycetota</taxon>
        <taxon>Actinomycetes</taxon>
        <taxon>Mycobacteriales</taxon>
        <taxon>Mycobacteriaceae</taxon>
        <taxon>Mycobacterium</taxon>
    </lineage>
</organism>
<dbReference type="InterPro" id="IPR021417">
    <property type="entry name" value="DUF3060"/>
</dbReference>
<evidence type="ECO:0000313" key="3">
    <source>
        <dbReference type="EMBL" id="BCO36002.1"/>
    </source>
</evidence>
<feature type="compositionally biased region" description="Pro residues" evidence="1">
    <location>
        <begin position="81"/>
        <end position="92"/>
    </location>
</feature>
<name>A0A7R7JG10_9MYCO</name>
<feature type="region of interest" description="Disordered" evidence="1">
    <location>
        <begin position="61"/>
        <end position="102"/>
    </location>
</feature>
<gene>
    <name evidence="3" type="ORF">MHEC_24350</name>
</gene>
<reference evidence="3 4" key="1">
    <citation type="submission" date="2020-12" db="EMBL/GenBank/DDBJ databases">
        <title>Complete genome sequence of Mycobacterium heckeshornense JCM 15655T, closely related to a pathogenic non-tuberculous mycobacterial species Mycobacterium xenopi.</title>
        <authorList>
            <person name="Yoshida M."/>
            <person name="Fukano H."/>
            <person name="Asakura T."/>
            <person name="Suzuki M."/>
            <person name="Hoshino Y."/>
        </authorList>
    </citation>
    <scope>NUCLEOTIDE SEQUENCE [LARGE SCALE GENOMIC DNA]</scope>
    <source>
        <strain evidence="3 4">JCM 15655</strain>
    </source>
</reference>
<accession>A0A7R7JG10</accession>
<dbReference type="AlphaFoldDB" id="A0A7R7JG10"/>
<evidence type="ECO:0000256" key="1">
    <source>
        <dbReference type="SAM" id="MobiDB-lite"/>
    </source>
</evidence>
<dbReference type="Proteomes" id="UP000595446">
    <property type="component" value="Chromosome"/>
</dbReference>
<dbReference type="EMBL" id="AP024237">
    <property type="protein sequence ID" value="BCO36002.1"/>
    <property type="molecule type" value="Genomic_DNA"/>
</dbReference>